<comment type="caution">
    <text evidence="4">The sequence shown here is derived from an EMBL/GenBank/DDBJ whole genome shotgun (WGS) entry which is preliminary data.</text>
</comment>
<dbReference type="GO" id="GO:0005681">
    <property type="term" value="C:spliceosomal complex"/>
    <property type="evidence" value="ECO:0007669"/>
    <property type="project" value="TreeGrafter"/>
</dbReference>
<dbReference type="Gene3D" id="1.20.1390.10">
    <property type="entry name" value="PWI domain"/>
    <property type="match status" value="1"/>
</dbReference>
<dbReference type="AlphaFoldDB" id="A0A196S992"/>
<evidence type="ECO:0000259" key="3">
    <source>
        <dbReference type="PROSITE" id="PS51025"/>
    </source>
</evidence>
<evidence type="ECO:0000256" key="1">
    <source>
        <dbReference type="ARBA" id="ARBA00022664"/>
    </source>
</evidence>
<dbReference type="GO" id="GO:0003723">
    <property type="term" value="F:RNA binding"/>
    <property type="evidence" value="ECO:0007669"/>
    <property type="project" value="TreeGrafter"/>
</dbReference>
<accession>A0A196S992</accession>
<gene>
    <name evidence="4" type="ORF">AV274_5380</name>
</gene>
<dbReference type="Pfam" id="PF01480">
    <property type="entry name" value="PWI"/>
    <property type="match status" value="1"/>
</dbReference>
<feature type="compositionally biased region" description="Basic and acidic residues" evidence="2">
    <location>
        <begin position="188"/>
        <end position="202"/>
    </location>
</feature>
<sequence>MASVGGFFRGTSAGSDFRFTDSEKKVIKSTVFPANFNEKVDIKKVNLDVINTWIAKEVNSILGFDDEVLIDMIFNMLSLDEVVDPKHIQVTLIPFLAANAAPFTEKLWNLLLSAQKDPMGIPEEFVQQRMEEIEKQKKKQSETEKKIEEAVKPASEPPKADRPRVLPRLQRRRSASRSSSYHRHHHRDSYSRSRSRSYDPSRSRSHSRSRRHHHFRSRHRH</sequence>
<feature type="domain" description="PWI" evidence="3">
    <location>
        <begin position="29"/>
        <end position="128"/>
    </location>
</feature>
<reference evidence="4 5" key="1">
    <citation type="submission" date="2016-05" db="EMBL/GenBank/DDBJ databases">
        <title>Nuclear genome of Blastocystis sp. subtype 1 NandII.</title>
        <authorList>
            <person name="Gentekaki E."/>
            <person name="Curtis B."/>
            <person name="Stairs C."/>
            <person name="Eme L."/>
            <person name="Herman E."/>
            <person name="Klimes V."/>
            <person name="Arias M.C."/>
            <person name="Elias M."/>
            <person name="Hilliou F."/>
            <person name="Klute M."/>
            <person name="Malik S.-B."/>
            <person name="Pightling A."/>
            <person name="Rachubinski R."/>
            <person name="Salas D."/>
            <person name="Schlacht A."/>
            <person name="Suga H."/>
            <person name="Archibald J."/>
            <person name="Ball S.G."/>
            <person name="Clark G."/>
            <person name="Dacks J."/>
            <person name="Van Der Giezen M."/>
            <person name="Tsaousis A."/>
            <person name="Roger A."/>
        </authorList>
    </citation>
    <scope>NUCLEOTIDE SEQUENCE [LARGE SCALE GENOMIC DNA]</scope>
    <source>
        <strain evidence="5">ATCC 50177 / NandII</strain>
    </source>
</reference>
<evidence type="ECO:0000313" key="4">
    <source>
        <dbReference type="EMBL" id="OAO12921.1"/>
    </source>
</evidence>
<dbReference type="InterPro" id="IPR002483">
    <property type="entry name" value="PWI_dom"/>
</dbReference>
<dbReference type="PANTHER" id="PTHR23148:SF0">
    <property type="entry name" value="SERINE_ARGININE REPETITIVE MATRIX PROTEIN 1"/>
    <property type="match status" value="1"/>
</dbReference>
<keyword evidence="5" id="KW-1185">Reference proteome</keyword>
<evidence type="ECO:0000256" key="2">
    <source>
        <dbReference type="SAM" id="MobiDB-lite"/>
    </source>
</evidence>
<dbReference type="STRING" id="478820.A0A196S992"/>
<dbReference type="OrthoDB" id="163257at2759"/>
<dbReference type="Proteomes" id="UP000078348">
    <property type="component" value="Unassembled WGS sequence"/>
</dbReference>
<dbReference type="GO" id="GO:0048024">
    <property type="term" value="P:regulation of mRNA splicing, via spliceosome"/>
    <property type="evidence" value="ECO:0007669"/>
    <property type="project" value="TreeGrafter"/>
</dbReference>
<feature type="compositionally biased region" description="Basic residues" evidence="2">
    <location>
        <begin position="203"/>
        <end position="221"/>
    </location>
</feature>
<feature type="region of interest" description="Disordered" evidence="2">
    <location>
        <begin position="132"/>
        <end position="221"/>
    </location>
</feature>
<proteinExistence type="predicted"/>
<dbReference type="GO" id="GO:0006397">
    <property type="term" value="P:mRNA processing"/>
    <property type="evidence" value="ECO:0007669"/>
    <property type="project" value="UniProtKB-KW"/>
</dbReference>
<keyword evidence="1" id="KW-0507">mRNA processing</keyword>
<dbReference type="SMART" id="SM00311">
    <property type="entry name" value="PWI"/>
    <property type="match status" value="1"/>
</dbReference>
<name>A0A196S992_BLAHN</name>
<protein>
    <submittedName>
        <fullName evidence="4">Serine/arginine repetitive matrix protein</fullName>
    </submittedName>
</protein>
<organism evidence="4 5">
    <name type="scientific">Blastocystis sp. subtype 1 (strain ATCC 50177 / NandII)</name>
    <dbReference type="NCBI Taxonomy" id="478820"/>
    <lineage>
        <taxon>Eukaryota</taxon>
        <taxon>Sar</taxon>
        <taxon>Stramenopiles</taxon>
        <taxon>Bigyra</taxon>
        <taxon>Opalozoa</taxon>
        <taxon>Opalinata</taxon>
        <taxon>Blastocystidae</taxon>
        <taxon>Blastocystis</taxon>
    </lineage>
</organism>
<dbReference type="SUPFAM" id="SSF101233">
    <property type="entry name" value="PWI domain"/>
    <property type="match status" value="1"/>
</dbReference>
<feature type="compositionally biased region" description="Basic and acidic residues" evidence="2">
    <location>
        <begin position="132"/>
        <end position="151"/>
    </location>
</feature>
<dbReference type="PROSITE" id="PS51025">
    <property type="entry name" value="PWI"/>
    <property type="match status" value="1"/>
</dbReference>
<evidence type="ECO:0000313" key="5">
    <source>
        <dbReference type="Proteomes" id="UP000078348"/>
    </source>
</evidence>
<dbReference type="InterPro" id="IPR036483">
    <property type="entry name" value="PWI_dom_sf"/>
</dbReference>
<dbReference type="PANTHER" id="PTHR23148">
    <property type="entry name" value="SERINE/ARGININE REGULATED NUCLEAR MATRIX PROTEIN"/>
    <property type="match status" value="1"/>
</dbReference>
<dbReference type="EMBL" id="LXWW01000494">
    <property type="protein sequence ID" value="OAO12921.1"/>
    <property type="molecule type" value="Genomic_DNA"/>
</dbReference>
<feature type="compositionally biased region" description="Basic residues" evidence="2">
    <location>
        <begin position="169"/>
        <end position="187"/>
    </location>
</feature>
<dbReference type="InterPro" id="IPR052225">
    <property type="entry name" value="Ser/Arg_repetitive_matrix"/>
</dbReference>